<keyword evidence="3" id="KW-1185">Reference proteome</keyword>
<accession>A0A9W7GAM8</accession>
<sequence length="263" mass="29093">RPMVQAYRTAHPDLLSISTLRFHPCLWANPRGNETMLNLGLAEIALMGPGGTNAVDGDGDFDVEFRRLLTACFHNSVNGERVEGCFWGTGSGEERQGPLPPDVLEDAVPLGWTPQIAPDGAGGEQGLYSLPDSDPKHPLQLKLLKDIKLDPDEAAETNEAESREFCFTRNLMPNNSQTYGARAVEYRKEVYYEKKGLQAGEGQSKSARTGEYRNEVYYENNGLQAGEGQSKSARTCEYRNEVYYENNGLQAGEGQSKSARTYE</sequence>
<feature type="non-terminal residue" evidence="2">
    <location>
        <position position="263"/>
    </location>
</feature>
<evidence type="ECO:0000313" key="3">
    <source>
        <dbReference type="Proteomes" id="UP001165065"/>
    </source>
</evidence>
<comment type="caution">
    <text evidence="2">The sequence shown here is derived from an EMBL/GenBank/DDBJ whole genome shotgun (WGS) entry which is preliminary data.</text>
</comment>
<evidence type="ECO:0000256" key="1">
    <source>
        <dbReference type="SAM" id="MobiDB-lite"/>
    </source>
</evidence>
<feature type="compositionally biased region" description="Polar residues" evidence="1">
    <location>
        <begin position="247"/>
        <end position="263"/>
    </location>
</feature>
<reference evidence="3" key="1">
    <citation type="journal article" date="2023" name="Commun. Biol.">
        <title>Genome analysis of Parmales, the sister group of diatoms, reveals the evolutionary specialization of diatoms from phago-mixotrophs to photoautotrophs.</title>
        <authorList>
            <person name="Ban H."/>
            <person name="Sato S."/>
            <person name="Yoshikawa S."/>
            <person name="Yamada K."/>
            <person name="Nakamura Y."/>
            <person name="Ichinomiya M."/>
            <person name="Sato N."/>
            <person name="Blanc-Mathieu R."/>
            <person name="Endo H."/>
            <person name="Kuwata A."/>
            <person name="Ogata H."/>
        </authorList>
    </citation>
    <scope>NUCLEOTIDE SEQUENCE [LARGE SCALE GENOMIC DNA]</scope>
</reference>
<evidence type="ECO:0000313" key="2">
    <source>
        <dbReference type="EMBL" id="GMI40097.1"/>
    </source>
</evidence>
<dbReference type="Proteomes" id="UP001165065">
    <property type="component" value="Unassembled WGS sequence"/>
</dbReference>
<protein>
    <submittedName>
        <fullName evidence="2">Uncharacterized protein</fullName>
    </submittedName>
</protein>
<feature type="region of interest" description="Disordered" evidence="1">
    <location>
        <begin position="244"/>
        <end position="263"/>
    </location>
</feature>
<dbReference type="EMBL" id="BRYA01001176">
    <property type="protein sequence ID" value="GMI40097.1"/>
    <property type="molecule type" value="Genomic_DNA"/>
</dbReference>
<feature type="non-terminal residue" evidence="2">
    <location>
        <position position="1"/>
    </location>
</feature>
<gene>
    <name evidence="2" type="ORF">TrCOL_g676</name>
</gene>
<dbReference type="AlphaFoldDB" id="A0A9W7GAM8"/>
<organism evidence="2 3">
    <name type="scientific">Triparma columacea</name>
    <dbReference type="NCBI Taxonomy" id="722753"/>
    <lineage>
        <taxon>Eukaryota</taxon>
        <taxon>Sar</taxon>
        <taxon>Stramenopiles</taxon>
        <taxon>Ochrophyta</taxon>
        <taxon>Bolidophyceae</taxon>
        <taxon>Parmales</taxon>
        <taxon>Triparmaceae</taxon>
        <taxon>Triparma</taxon>
    </lineage>
</organism>
<proteinExistence type="predicted"/>
<name>A0A9W7GAM8_9STRA</name>